<sequence>MRPVGPRFCRDTHGATAVEFAFVAFPLFTLLMLVLEVGLTYWIGATLDRGVQGATRVFYAEGDPSQSGSISDAVRKIICDGSAGLINCDKLKIDLVYYAGLSDVVIRSPVDPSQQDWRSGFGDSHGCTSTSQFVVIQAAVAQRNFHSFTSGSTEFKDGSRLIQAAKVLRIEPKSAGLQGC</sequence>
<gene>
    <name evidence="3" type="ORF">ACFQ4G_06370</name>
</gene>
<dbReference type="RefSeq" id="WP_379039910.1">
    <property type="nucleotide sequence ID" value="NZ_JBHTND010000006.1"/>
</dbReference>
<keyword evidence="1" id="KW-0472">Membrane</keyword>
<keyword evidence="1" id="KW-0812">Transmembrane</keyword>
<accession>A0ABW3WXB0</accession>
<feature type="domain" description="TadE-like" evidence="2">
    <location>
        <begin position="14"/>
        <end position="56"/>
    </location>
</feature>
<comment type="caution">
    <text evidence="3">The sequence shown here is derived from an EMBL/GenBank/DDBJ whole genome shotgun (WGS) entry which is preliminary data.</text>
</comment>
<name>A0ABW3WXB0_9HYPH</name>
<dbReference type="Proteomes" id="UP001597176">
    <property type="component" value="Unassembled WGS sequence"/>
</dbReference>
<evidence type="ECO:0000313" key="4">
    <source>
        <dbReference type="Proteomes" id="UP001597176"/>
    </source>
</evidence>
<organism evidence="3 4">
    <name type="scientific">Methylobacterium marchantiae</name>
    <dbReference type="NCBI Taxonomy" id="600331"/>
    <lineage>
        <taxon>Bacteria</taxon>
        <taxon>Pseudomonadati</taxon>
        <taxon>Pseudomonadota</taxon>
        <taxon>Alphaproteobacteria</taxon>
        <taxon>Hyphomicrobiales</taxon>
        <taxon>Methylobacteriaceae</taxon>
        <taxon>Methylobacterium</taxon>
    </lineage>
</organism>
<dbReference type="EMBL" id="JBHTND010000006">
    <property type="protein sequence ID" value="MFD1301210.1"/>
    <property type="molecule type" value="Genomic_DNA"/>
</dbReference>
<evidence type="ECO:0000259" key="2">
    <source>
        <dbReference type="Pfam" id="PF07811"/>
    </source>
</evidence>
<dbReference type="Pfam" id="PF07811">
    <property type="entry name" value="TadE"/>
    <property type="match status" value="1"/>
</dbReference>
<keyword evidence="4" id="KW-1185">Reference proteome</keyword>
<keyword evidence="1" id="KW-1133">Transmembrane helix</keyword>
<feature type="transmembrane region" description="Helical" evidence="1">
    <location>
        <begin position="20"/>
        <end position="43"/>
    </location>
</feature>
<protein>
    <submittedName>
        <fullName evidence="3">TadE/TadG family type IV pilus assembly protein</fullName>
    </submittedName>
</protein>
<reference evidence="4" key="1">
    <citation type="journal article" date="2019" name="Int. J. Syst. Evol. Microbiol.">
        <title>The Global Catalogue of Microorganisms (GCM) 10K type strain sequencing project: providing services to taxonomists for standard genome sequencing and annotation.</title>
        <authorList>
            <consortium name="The Broad Institute Genomics Platform"/>
            <consortium name="The Broad Institute Genome Sequencing Center for Infectious Disease"/>
            <person name="Wu L."/>
            <person name="Ma J."/>
        </authorList>
    </citation>
    <scope>NUCLEOTIDE SEQUENCE [LARGE SCALE GENOMIC DNA]</scope>
    <source>
        <strain evidence="4">CCUG 56108</strain>
    </source>
</reference>
<evidence type="ECO:0000313" key="3">
    <source>
        <dbReference type="EMBL" id="MFD1301210.1"/>
    </source>
</evidence>
<evidence type="ECO:0000256" key="1">
    <source>
        <dbReference type="SAM" id="Phobius"/>
    </source>
</evidence>
<proteinExistence type="predicted"/>
<dbReference type="InterPro" id="IPR012495">
    <property type="entry name" value="TadE-like_dom"/>
</dbReference>